<dbReference type="EMBL" id="JALIEB010000013">
    <property type="protein sequence ID" value="MCV3273291.1"/>
    <property type="molecule type" value="Genomic_DNA"/>
</dbReference>
<dbReference type="RefSeq" id="WP_220800852.1">
    <property type="nucleotide sequence ID" value="NZ_JALIEB010000013.1"/>
</dbReference>
<evidence type="ECO:0000313" key="1">
    <source>
        <dbReference type="EMBL" id="MCV3273291.1"/>
    </source>
</evidence>
<reference evidence="1 2" key="1">
    <citation type="submission" date="2022-04" db="EMBL/GenBank/DDBJ databases">
        <title>Roseobacter sp. WL0113 is a bacterium isolated from neritic sediment.</title>
        <authorList>
            <person name="Wang L."/>
            <person name="He W."/>
            <person name="Zhang D.-F."/>
        </authorList>
    </citation>
    <scope>NUCLEOTIDE SEQUENCE [LARGE SCALE GENOMIC DNA]</scope>
    <source>
        <strain evidence="1 2">WL0113</strain>
    </source>
</reference>
<protein>
    <recommendedName>
        <fullName evidence="3">Lipoprotein</fullName>
    </recommendedName>
</protein>
<keyword evidence="2" id="KW-1185">Reference proteome</keyword>
<name>A0ABT3BI78_9RHOB</name>
<dbReference type="PROSITE" id="PS51257">
    <property type="entry name" value="PROKAR_LIPOPROTEIN"/>
    <property type="match status" value="1"/>
</dbReference>
<accession>A0ABT3BI78</accession>
<dbReference type="Proteomes" id="UP001208690">
    <property type="component" value="Unassembled WGS sequence"/>
</dbReference>
<comment type="caution">
    <text evidence="1">The sequence shown here is derived from an EMBL/GenBank/DDBJ whole genome shotgun (WGS) entry which is preliminary data.</text>
</comment>
<sequence length="73" mass="7879">MKSYVFSGASALVLGACAYEPTPLPIVIDQQAATNSSVLSPVQYQDPLAGYTYRAPTGPRDWRSVNEEQTEGN</sequence>
<gene>
    <name evidence="1" type="ORF">MUB52_17805</name>
</gene>
<evidence type="ECO:0008006" key="3">
    <source>
        <dbReference type="Google" id="ProtNLM"/>
    </source>
</evidence>
<organism evidence="1 2">
    <name type="scientific">Roseobacter sinensis</name>
    <dbReference type="NCBI Taxonomy" id="2931391"/>
    <lineage>
        <taxon>Bacteria</taxon>
        <taxon>Pseudomonadati</taxon>
        <taxon>Pseudomonadota</taxon>
        <taxon>Alphaproteobacteria</taxon>
        <taxon>Rhodobacterales</taxon>
        <taxon>Roseobacteraceae</taxon>
        <taxon>Roseobacter</taxon>
    </lineage>
</organism>
<evidence type="ECO:0000313" key="2">
    <source>
        <dbReference type="Proteomes" id="UP001208690"/>
    </source>
</evidence>
<proteinExistence type="predicted"/>